<name>A0A0V0QJP4_PSEPJ</name>
<protein>
    <submittedName>
        <fullName evidence="4">Insulin-like growth factor binding protein, N-terminal</fullName>
    </submittedName>
</protein>
<evidence type="ECO:0000313" key="4">
    <source>
        <dbReference type="EMBL" id="KRX02509.1"/>
    </source>
</evidence>
<dbReference type="PANTHER" id="PTHR15332">
    <property type="entry name" value="PROPROTEIN CONVERTASE SUBTILISIN_KEXIN TYPE 5-LIKE"/>
    <property type="match status" value="1"/>
</dbReference>
<keyword evidence="1" id="KW-0472">Membrane</keyword>
<dbReference type="InterPro" id="IPR006212">
    <property type="entry name" value="Furin_repeat"/>
</dbReference>
<feature type="domain" description="EGF-like" evidence="3">
    <location>
        <begin position="500"/>
        <end position="534"/>
    </location>
</feature>
<feature type="transmembrane region" description="Helical" evidence="1">
    <location>
        <begin position="1867"/>
        <end position="1894"/>
    </location>
</feature>
<dbReference type="SUPFAM" id="SSF57184">
    <property type="entry name" value="Growth factor receptor domain"/>
    <property type="match status" value="3"/>
</dbReference>
<feature type="domain" description="EGF-like" evidence="3">
    <location>
        <begin position="333"/>
        <end position="374"/>
    </location>
</feature>
<dbReference type="InterPro" id="IPR000742">
    <property type="entry name" value="EGF"/>
</dbReference>
<feature type="domain" description="EGF-like" evidence="3">
    <location>
        <begin position="409"/>
        <end position="449"/>
    </location>
</feature>
<feature type="transmembrane region" description="Helical" evidence="1">
    <location>
        <begin position="1655"/>
        <end position="1674"/>
    </location>
</feature>
<dbReference type="Gene3D" id="2.10.220.10">
    <property type="entry name" value="Hormone Receptor, Insulin-like Growth Factor Receptor 1, Chain A, domain 2"/>
    <property type="match status" value="1"/>
</dbReference>
<feature type="chain" id="PRO_5006867463" evidence="2">
    <location>
        <begin position="25"/>
        <end position="1918"/>
    </location>
</feature>
<dbReference type="OrthoDB" id="409374at2759"/>
<gene>
    <name evidence="4" type="ORF">PPERSA_11849</name>
</gene>
<feature type="signal peptide" evidence="2">
    <location>
        <begin position="1"/>
        <end position="24"/>
    </location>
</feature>
<sequence length="1918" mass="224430">MQKNTNLNIYQLLICLLLVNQFFSNDNIPNTDDTSIPQLERNYEKKIQHEQLNTSLNRSFKTTQENNSPIRITFDYQDVDSVSLQQKPVAEFLINQMEFSKKILSEKFNVIRSKYNNQNNEQDNNIFEYEGNCLDVNVQKEDRKQGISDSDLHIYVIWDEDRNTDYTIQGRACYYYEGELPTFGRIKFNLNQYQQQDLNDINSQSQFMTIIHEIMNILGYKYELNKSLIDYETGTYYDQEDLQTFSQKYCSKKINGCQICEDQNTCIKCLDEYFLENQSCKKCSYPCLQCSSNDECLTCVADSNRDQNTCECLQGYQEVDNSLTCSLIPNQKECPYPCNTCDENQCLTCIGENRDYAPDCKCNIGYYDDNAECKKCAENCADCSSISECYQCTDGYYLENQNCLQCNYPCKTCKNADTCLTCLGENRENGKNGCQCIQGYQENQKGECEKIIDEICQNGEYFDKKQGNCKSCIQGCETCDQNQCLSCNVGYTFAGEQCIQCSQFNQNCIECDDLYTCKACGLGSYLNLNTQKCDKCPTYCYTCEDDQTCTSCQGEKKIVEKNCQCADGYKMNEYGNCDEICTGILTIYADFVSLDEISYIVTFSDPSDNKFIPQQYLNKFSNEICQYILEDDFINKFGQNPLCQILQAQNLLKISIISSYETNYQLSVDYLQLKVDVISQNSCDYSLYLEDIEGYLGNHDIFKSEQYPKINDDGVYYKQDCNSVYFGIKEIQNDGKRSLQNIEWQIIESDQQDQDLNQVNNYLKQYNSNNQYEIEIQSQYLKNHATYKMLIQFQNYMSLKGEYEFEFQVSKNSSPSIEFQNQNIISGGFIEIKENEQLIFNLSHQICYDLEQIQNINFSYQLQIINAAEEMIYTDKNEINNPKHQLILTPKFDTYMESVFLTLSVKSNNEISYFNLEYQVQQMPYILEILGGNRQIIPFNQDQLILKASLTQQEFGNLIDIDENDITSIVWSGVDLETGKNLNKNDGENLELKNDQLKQVMDLKNILRGKNYKFNIKTEYKGVEQDFSVEIYLENQEQLSKNIIVNQDVQKVEISEFIFQRDVNLKENIEINVLFNSKNVLTQNFIYEIVFFYNENELGQNIYYYPAISFSLLDLIGQNEDVDIFQKENNKGIVQVTVLNIDDLTQFQVEFDINFVYPIQKGILQVDIIENDSILTLYQLSASQFIGEQLQYKFLYKQNKKSQNMYSLNSYSQENTIQTFLPYSQEVAYIIVQVQDQYGFTVQSDIPIELNQNLEVNDKLEYLQKYSQTENLFDKINYNTFIYLEISQNLNKYILNIGDKMTQIFSVFTQSLKAQTDYDLDNNLMEILTNTLNLQNKDTNLCQYITKSQIDSLIQVISDVNKSEYDQMIQYSKEIINNDLVKVLKFEDDLKNQNFKNRIHKQLHLLENALDCQNYLQQKDNQNDTIIKAQINDINNNQLQEILSQTISQFNQFSLPNEDYLYYNGNQYKILAQRMTYNRLKNFLYTDVQNAFVNKIGNKQLNILNQGIDDDFIMGNNNIENVYSVQMIQYYDNIYINDDSFLNQEQNVNIQNLKIRQQDFTSSQVLEEDIHFIDKYTVSFIFSKQNKIYNDDDRYTCIQYDEINQEWFNEFCSTEVYEENIICECSKLYATTVVYDELGYFFPKNSVFVKEKINWTYGFLICLYVAQIFLSLYGQNLDKKNKIQDTINQEKSQIIQENDQIIKINSDDMYFPKLNPIKKQSSISQQLGDNILKIKKKMSSLRHSDREFPLITQLQIFHMLLQIIYIFDEKISRVVRFQFFMSKYILAMGLTILVSQLSFGQILVFMISLSFILSLYTRLMNDLQACFQSEDIYIVISSIINGFLQISFTIITIMQSDNLSYKQSMRFSQACILAVIIEILVVQSAQAYIGYLIYKITKKDFIYSRTVRSIMMIQQKIQ</sequence>
<reference evidence="4 5" key="1">
    <citation type="journal article" date="2015" name="Sci. Rep.">
        <title>Genome of the facultative scuticociliatosis pathogen Pseudocohnilembus persalinus provides insight into its virulence through horizontal gene transfer.</title>
        <authorList>
            <person name="Xiong J."/>
            <person name="Wang G."/>
            <person name="Cheng J."/>
            <person name="Tian M."/>
            <person name="Pan X."/>
            <person name="Warren A."/>
            <person name="Jiang C."/>
            <person name="Yuan D."/>
            <person name="Miao W."/>
        </authorList>
    </citation>
    <scope>NUCLEOTIDE SEQUENCE [LARGE SCALE GENOMIC DNA]</scope>
    <source>
        <strain evidence="4">36N120E</strain>
    </source>
</reference>
<dbReference type="SMART" id="SM00261">
    <property type="entry name" value="FU"/>
    <property type="match status" value="5"/>
</dbReference>
<evidence type="ECO:0000256" key="1">
    <source>
        <dbReference type="SAM" id="Phobius"/>
    </source>
</evidence>
<evidence type="ECO:0000259" key="3">
    <source>
        <dbReference type="SMART" id="SM00181"/>
    </source>
</evidence>
<accession>A0A0V0QJP4</accession>
<proteinExistence type="predicted"/>
<organism evidence="4 5">
    <name type="scientific">Pseudocohnilembus persalinus</name>
    <name type="common">Ciliate</name>
    <dbReference type="NCBI Taxonomy" id="266149"/>
    <lineage>
        <taxon>Eukaryota</taxon>
        <taxon>Sar</taxon>
        <taxon>Alveolata</taxon>
        <taxon>Ciliophora</taxon>
        <taxon>Intramacronucleata</taxon>
        <taxon>Oligohymenophorea</taxon>
        <taxon>Scuticociliatia</taxon>
        <taxon>Philasterida</taxon>
        <taxon>Pseudocohnilembidae</taxon>
        <taxon>Pseudocohnilembus</taxon>
    </lineage>
</organism>
<keyword evidence="1" id="KW-0812">Transmembrane</keyword>
<keyword evidence="5" id="KW-1185">Reference proteome</keyword>
<feature type="transmembrane region" description="Helical" evidence="1">
    <location>
        <begin position="1787"/>
        <end position="1812"/>
    </location>
</feature>
<evidence type="ECO:0000256" key="2">
    <source>
        <dbReference type="SAM" id="SignalP"/>
    </source>
</evidence>
<dbReference type="EMBL" id="LDAU01000154">
    <property type="protein sequence ID" value="KRX02509.1"/>
    <property type="molecule type" value="Genomic_DNA"/>
</dbReference>
<keyword evidence="1" id="KW-1133">Transmembrane helix</keyword>
<feature type="transmembrane region" description="Helical" evidence="1">
    <location>
        <begin position="1832"/>
        <end position="1855"/>
    </location>
</feature>
<feature type="domain" description="EGF-like" evidence="3">
    <location>
        <begin position="375"/>
        <end position="404"/>
    </location>
</feature>
<feature type="domain" description="EGF-like" evidence="3">
    <location>
        <begin position="542"/>
        <end position="578"/>
    </location>
</feature>
<dbReference type="InterPro" id="IPR009030">
    <property type="entry name" value="Growth_fac_rcpt_cys_sf"/>
</dbReference>
<dbReference type="SMART" id="SM00181">
    <property type="entry name" value="EGF"/>
    <property type="match status" value="7"/>
</dbReference>
<dbReference type="InParanoid" id="A0A0V0QJP4"/>
<dbReference type="PANTHER" id="PTHR15332:SF175">
    <property type="entry name" value="PROPROTEIN CONVERTASE SUBTILISIN_KEXIN TYPE 5-LIKE"/>
    <property type="match status" value="1"/>
</dbReference>
<feature type="domain" description="EGF-like" evidence="3">
    <location>
        <begin position="249"/>
        <end position="281"/>
    </location>
</feature>
<evidence type="ECO:0000313" key="5">
    <source>
        <dbReference type="Proteomes" id="UP000054937"/>
    </source>
</evidence>
<comment type="caution">
    <text evidence="4">The sequence shown here is derived from an EMBL/GenBank/DDBJ whole genome shotgun (WGS) entry which is preliminary data.</text>
</comment>
<feature type="domain" description="EGF-like" evidence="3">
    <location>
        <begin position="286"/>
        <end position="326"/>
    </location>
</feature>
<dbReference type="Proteomes" id="UP000054937">
    <property type="component" value="Unassembled WGS sequence"/>
</dbReference>
<keyword evidence="2" id="KW-0732">Signal</keyword>